<dbReference type="Proteomes" id="UP000789901">
    <property type="component" value="Unassembled WGS sequence"/>
</dbReference>
<name>A0ABM8VVK9_GIGMA</name>
<reference evidence="1 2" key="1">
    <citation type="submission" date="2021-06" db="EMBL/GenBank/DDBJ databases">
        <authorList>
            <person name="Kallberg Y."/>
            <person name="Tangrot J."/>
            <person name="Rosling A."/>
        </authorList>
    </citation>
    <scope>NUCLEOTIDE SEQUENCE [LARGE SCALE GENOMIC DNA]</scope>
    <source>
        <strain evidence="1 2">120-4 pot B 10/14</strain>
    </source>
</reference>
<gene>
    <name evidence="1" type="ORF">GMARGA_LOCUS75</name>
</gene>
<dbReference type="EMBL" id="CAJVQB010000003">
    <property type="protein sequence ID" value="CAG8456344.1"/>
    <property type="molecule type" value="Genomic_DNA"/>
</dbReference>
<organism evidence="1 2">
    <name type="scientific">Gigaspora margarita</name>
    <dbReference type="NCBI Taxonomy" id="4874"/>
    <lineage>
        <taxon>Eukaryota</taxon>
        <taxon>Fungi</taxon>
        <taxon>Fungi incertae sedis</taxon>
        <taxon>Mucoromycota</taxon>
        <taxon>Glomeromycotina</taxon>
        <taxon>Glomeromycetes</taxon>
        <taxon>Diversisporales</taxon>
        <taxon>Gigasporaceae</taxon>
        <taxon>Gigaspora</taxon>
    </lineage>
</organism>
<proteinExistence type="predicted"/>
<sequence length="177" mass="20852">MSTFNYSQKNIRKEIELFKNHLNKKLIKKVKQSNNLSQTKFAIVNDCLSIIVSEKPEITDRNKEFWCLTENLLFITSNFCYYPDDNLAEFVIELHNKLKTMPSSLHEVEELYLPSLQDLILEKYVDYAECTAKSKCILQLGLKNHTTHAWHDTIERYIGRNDNSLELSAIENMFWIL</sequence>
<accession>A0ABM8VVK9</accession>
<protein>
    <submittedName>
        <fullName evidence="1">2029_t:CDS:1</fullName>
    </submittedName>
</protein>
<evidence type="ECO:0000313" key="2">
    <source>
        <dbReference type="Proteomes" id="UP000789901"/>
    </source>
</evidence>
<evidence type="ECO:0000313" key="1">
    <source>
        <dbReference type="EMBL" id="CAG8456344.1"/>
    </source>
</evidence>
<comment type="caution">
    <text evidence="1">The sequence shown here is derived from an EMBL/GenBank/DDBJ whole genome shotgun (WGS) entry which is preliminary data.</text>
</comment>
<keyword evidence="2" id="KW-1185">Reference proteome</keyword>